<feature type="region of interest" description="Disordered" evidence="2">
    <location>
        <begin position="120"/>
        <end position="146"/>
    </location>
</feature>
<dbReference type="EMBL" id="BMTL01000008">
    <property type="protein sequence ID" value="GGR83539.1"/>
    <property type="molecule type" value="Genomic_DNA"/>
</dbReference>
<evidence type="ECO:0000313" key="4">
    <source>
        <dbReference type="Proteomes" id="UP000606194"/>
    </source>
</evidence>
<dbReference type="InterPro" id="IPR036894">
    <property type="entry name" value="YbaB-like_sf"/>
</dbReference>
<gene>
    <name evidence="3" type="ORF">GCM10010269_23330</name>
</gene>
<keyword evidence="4" id="KW-1185">Reference proteome</keyword>
<dbReference type="Gene3D" id="3.30.1310.10">
    <property type="entry name" value="Nucleoid-associated protein YbaB-like domain"/>
    <property type="match status" value="1"/>
</dbReference>
<feature type="coiled-coil region" evidence="1">
    <location>
        <begin position="8"/>
        <end position="35"/>
    </location>
</feature>
<evidence type="ECO:0008006" key="5">
    <source>
        <dbReference type="Google" id="ProtNLM"/>
    </source>
</evidence>
<accession>A0A918FTS0</accession>
<dbReference type="RefSeq" id="WP_190149138.1">
    <property type="nucleotide sequence ID" value="NZ_BMTL01000008.1"/>
</dbReference>
<reference evidence="3" key="2">
    <citation type="submission" date="2020-09" db="EMBL/GenBank/DDBJ databases">
        <authorList>
            <person name="Sun Q."/>
            <person name="Ohkuma M."/>
        </authorList>
    </citation>
    <scope>NUCLEOTIDE SEQUENCE</scope>
    <source>
        <strain evidence="3">JCM 4386</strain>
    </source>
</reference>
<protein>
    <recommendedName>
        <fullName evidence="5">YbaB/EbfC family DNA-binding protein</fullName>
    </recommendedName>
</protein>
<dbReference type="AlphaFoldDB" id="A0A918FTS0"/>
<dbReference type="InterPro" id="IPR004401">
    <property type="entry name" value="YbaB/EbfC"/>
</dbReference>
<proteinExistence type="predicted"/>
<dbReference type="Pfam" id="PF02575">
    <property type="entry name" value="YbaB_DNA_bd"/>
    <property type="match status" value="1"/>
</dbReference>
<dbReference type="SUPFAM" id="SSF82607">
    <property type="entry name" value="YbaB-like"/>
    <property type="match status" value="1"/>
</dbReference>
<evidence type="ECO:0000256" key="1">
    <source>
        <dbReference type="SAM" id="Coils"/>
    </source>
</evidence>
<evidence type="ECO:0000313" key="3">
    <source>
        <dbReference type="EMBL" id="GGR83539.1"/>
    </source>
</evidence>
<name>A0A918FTS0_9ACTN</name>
<dbReference type="Proteomes" id="UP000606194">
    <property type="component" value="Unassembled WGS sequence"/>
</dbReference>
<organism evidence="3 4">
    <name type="scientific">Streptomyces humidus</name>
    <dbReference type="NCBI Taxonomy" id="52259"/>
    <lineage>
        <taxon>Bacteria</taxon>
        <taxon>Bacillati</taxon>
        <taxon>Actinomycetota</taxon>
        <taxon>Actinomycetes</taxon>
        <taxon>Kitasatosporales</taxon>
        <taxon>Streptomycetaceae</taxon>
        <taxon>Streptomyces</taxon>
    </lineage>
</organism>
<evidence type="ECO:0000256" key="2">
    <source>
        <dbReference type="SAM" id="MobiDB-lite"/>
    </source>
</evidence>
<sequence length="146" mass="15908">MEPVEERLAKAMEALESTRAAVADAEQRLRRASVTVTSKDRSVEVTVGAQGDLLAVKFHDGKYRSMPPAQLAAVLVETIGQARARMSRQVVDTYRPISEGLPQLTGIPGTEIEWDRLFGSTDEENASAARKKTGGTPRDEILEDSP</sequence>
<comment type="caution">
    <text evidence="3">The sequence shown here is derived from an EMBL/GenBank/DDBJ whole genome shotgun (WGS) entry which is preliminary data.</text>
</comment>
<dbReference type="GO" id="GO:0003677">
    <property type="term" value="F:DNA binding"/>
    <property type="evidence" value="ECO:0007669"/>
    <property type="project" value="InterPro"/>
</dbReference>
<reference evidence="3" key="1">
    <citation type="journal article" date="2014" name="Int. J. Syst. Evol. Microbiol.">
        <title>Complete genome sequence of Corynebacterium casei LMG S-19264T (=DSM 44701T), isolated from a smear-ripened cheese.</title>
        <authorList>
            <consortium name="US DOE Joint Genome Institute (JGI-PGF)"/>
            <person name="Walter F."/>
            <person name="Albersmeier A."/>
            <person name="Kalinowski J."/>
            <person name="Ruckert C."/>
        </authorList>
    </citation>
    <scope>NUCLEOTIDE SEQUENCE</scope>
    <source>
        <strain evidence="3">JCM 4386</strain>
    </source>
</reference>
<keyword evidence="1" id="KW-0175">Coiled coil</keyword>